<evidence type="ECO:0000313" key="2">
    <source>
        <dbReference type="Proteomes" id="UP001519921"/>
    </source>
</evidence>
<organism evidence="1 2">
    <name type="scientific">Clostridium weizhouense</name>
    <dbReference type="NCBI Taxonomy" id="2859781"/>
    <lineage>
        <taxon>Bacteria</taxon>
        <taxon>Bacillati</taxon>
        <taxon>Bacillota</taxon>
        <taxon>Clostridia</taxon>
        <taxon>Eubacteriales</taxon>
        <taxon>Clostridiaceae</taxon>
        <taxon>Clostridium</taxon>
    </lineage>
</organism>
<comment type="caution">
    <text evidence="1">The sequence shown here is derived from an EMBL/GenBank/DDBJ whole genome shotgun (WGS) entry which is preliminary data.</text>
</comment>
<reference evidence="1 2" key="1">
    <citation type="submission" date="2021-07" db="EMBL/GenBank/DDBJ databases">
        <title>Clostridium weizhouense sp. nov., an anaerobic bacterium isolated from activated sludge of Petroleum wastewater.</title>
        <authorList>
            <person name="Li Q."/>
        </authorList>
    </citation>
    <scope>NUCLEOTIDE SEQUENCE [LARGE SCALE GENOMIC DNA]</scope>
    <source>
        <strain evidence="1 2">YB-6</strain>
    </source>
</reference>
<name>A0ABS7ALY4_9CLOT</name>
<evidence type="ECO:0000313" key="1">
    <source>
        <dbReference type="EMBL" id="MBW6409674.1"/>
    </source>
</evidence>
<dbReference type="Gene3D" id="3.40.50.300">
    <property type="entry name" value="P-loop containing nucleotide triphosphate hydrolases"/>
    <property type="match status" value="2"/>
</dbReference>
<keyword evidence="2" id="KW-1185">Reference proteome</keyword>
<accession>A0ABS7ALY4</accession>
<proteinExistence type="predicted"/>
<gene>
    <name evidence="1" type="ORF">KYD98_06180</name>
</gene>
<dbReference type="Pfam" id="PF07081">
    <property type="entry name" value="DUF1349"/>
    <property type="match status" value="1"/>
</dbReference>
<dbReference type="PANTHER" id="PTHR35332:SF2">
    <property type="entry name" value="REGULATION OF ENOLASE PROTEIN 1"/>
    <property type="match status" value="1"/>
</dbReference>
<dbReference type="InterPro" id="IPR009784">
    <property type="entry name" value="DUF1349"/>
</dbReference>
<dbReference type="InterPro" id="IPR027417">
    <property type="entry name" value="P-loop_NTPase"/>
</dbReference>
<dbReference type="InterPro" id="IPR013320">
    <property type="entry name" value="ConA-like_dom_sf"/>
</dbReference>
<sequence>MLNEELSSLIHKKIEENGKVVIGISGISLSGKTTFANKLKEFYESNYDVSVISLDENEDIFKESFNDKNPCKFYYENAYDFYNLKRKIEECYKKSDIVIVEGLLLFKNTVDINFDIKVWLDCTFTSSIERSSKDKKELYGDYFMWLQRQHFSIDNPKGKVDIIIKNDKVLENDPEVFVDLLNNKESLNKMKWLYEPSAWEFREDGIFVKTDRITDFWQRTHYGFRNDNAHMLYIETEKDFIMTTKVKFNAIHQFDQCGLVVRVDEDNWLKTSIEYELSNPPKLGAVVTNLGYSDWSTEELDSEVNEAEFRISREGKDYKIEVNVLNRGWRQLRICHLHSEEKMVKCGIYCCSPIDNGYEVLFTDLKIEEKYF</sequence>
<protein>
    <submittedName>
        <fullName evidence="1">DUF1349 domain-containing protein</fullName>
    </submittedName>
</protein>
<dbReference type="PANTHER" id="PTHR35332">
    <property type="entry name" value="REGULATION OF ENOLASE PROTEIN 1"/>
    <property type="match status" value="1"/>
</dbReference>
<dbReference type="Gene3D" id="2.60.120.200">
    <property type="match status" value="1"/>
</dbReference>
<dbReference type="Proteomes" id="UP001519921">
    <property type="component" value="Unassembled WGS sequence"/>
</dbReference>
<dbReference type="SUPFAM" id="SSF49899">
    <property type="entry name" value="Concanavalin A-like lectins/glucanases"/>
    <property type="match status" value="1"/>
</dbReference>
<dbReference type="SUPFAM" id="SSF52540">
    <property type="entry name" value="P-loop containing nucleoside triphosphate hydrolases"/>
    <property type="match status" value="1"/>
</dbReference>
<dbReference type="EMBL" id="JAHXPT010000003">
    <property type="protein sequence ID" value="MBW6409674.1"/>
    <property type="molecule type" value="Genomic_DNA"/>
</dbReference>
<dbReference type="RefSeq" id="WP_219778721.1">
    <property type="nucleotide sequence ID" value="NZ_JAHXPT010000003.1"/>
</dbReference>